<dbReference type="GO" id="GO:0016020">
    <property type="term" value="C:membrane"/>
    <property type="evidence" value="ECO:0007669"/>
    <property type="project" value="UniProtKB-SubCell"/>
</dbReference>
<evidence type="ECO:0000256" key="3">
    <source>
        <dbReference type="SAM" id="SignalP"/>
    </source>
</evidence>
<proteinExistence type="predicted"/>
<evidence type="ECO:0000256" key="2">
    <source>
        <dbReference type="ARBA" id="ARBA00022729"/>
    </source>
</evidence>
<dbReference type="AlphaFoldDB" id="A0AAV8D6K4"/>
<reference evidence="5" key="1">
    <citation type="submission" date="2022-08" db="EMBL/GenBank/DDBJ databases">
        <authorList>
            <person name="Marques A."/>
        </authorList>
    </citation>
    <scope>NUCLEOTIDE SEQUENCE</scope>
    <source>
        <strain evidence="5">RhyPub2mFocal</strain>
        <tissue evidence="5">Leaves</tissue>
    </source>
</reference>
<comment type="subcellular location">
    <subcellularLocation>
        <location evidence="1">Membrane</location>
        <topology evidence="1">Single-pass membrane protein</topology>
    </subcellularLocation>
</comment>
<dbReference type="Proteomes" id="UP001140206">
    <property type="component" value="Chromosome 1"/>
</dbReference>
<dbReference type="EMBL" id="JAMFTS010000001">
    <property type="protein sequence ID" value="KAJ4815621.1"/>
    <property type="molecule type" value="Genomic_DNA"/>
</dbReference>
<accession>A0AAV8D6K4</accession>
<dbReference type="PANTHER" id="PTHR33491">
    <property type="entry name" value="OSJNBA0016N04.9 PROTEIN"/>
    <property type="match status" value="1"/>
</dbReference>
<feature type="domain" description="Wall-associated receptor kinase galacturonan-binding" evidence="4">
    <location>
        <begin position="29"/>
        <end position="86"/>
    </location>
</feature>
<evidence type="ECO:0000259" key="4">
    <source>
        <dbReference type="Pfam" id="PF13947"/>
    </source>
</evidence>
<comment type="caution">
    <text evidence="5">The sequence shown here is derived from an EMBL/GenBank/DDBJ whole genome shotgun (WGS) entry which is preliminary data.</text>
</comment>
<evidence type="ECO:0000256" key="1">
    <source>
        <dbReference type="ARBA" id="ARBA00004167"/>
    </source>
</evidence>
<dbReference type="EMBL" id="JAMFTS010000004">
    <property type="protein sequence ID" value="KAJ4763131.1"/>
    <property type="molecule type" value="Genomic_DNA"/>
</dbReference>
<gene>
    <name evidence="6" type="ORF">LUZ62_028187</name>
    <name evidence="5" type="ORF">LUZ62_073506</name>
</gene>
<evidence type="ECO:0000313" key="5">
    <source>
        <dbReference type="EMBL" id="KAJ4763131.1"/>
    </source>
</evidence>
<name>A0AAV8D6K4_9POAL</name>
<dbReference type="GO" id="GO:0030247">
    <property type="term" value="F:polysaccharide binding"/>
    <property type="evidence" value="ECO:0007669"/>
    <property type="project" value="InterPro"/>
</dbReference>
<dbReference type="GO" id="GO:0016301">
    <property type="term" value="F:kinase activity"/>
    <property type="evidence" value="ECO:0007669"/>
    <property type="project" value="UniProtKB-KW"/>
</dbReference>
<dbReference type="InterPro" id="IPR025287">
    <property type="entry name" value="WAK_GUB"/>
</dbReference>
<dbReference type="Pfam" id="PF13947">
    <property type="entry name" value="GUB_WAK_bind"/>
    <property type="match status" value="1"/>
</dbReference>
<organism evidence="5 7">
    <name type="scientific">Rhynchospora pubera</name>
    <dbReference type="NCBI Taxonomy" id="906938"/>
    <lineage>
        <taxon>Eukaryota</taxon>
        <taxon>Viridiplantae</taxon>
        <taxon>Streptophyta</taxon>
        <taxon>Embryophyta</taxon>
        <taxon>Tracheophyta</taxon>
        <taxon>Spermatophyta</taxon>
        <taxon>Magnoliopsida</taxon>
        <taxon>Liliopsida</taxon>
        <taxon>Poales</taxon>
        <taxon>Cyperaceae</taxon>
        <taxon>Cyperoideae</taxon>
        <taxon>Rhynchosporeae</taxon>
        <taxon>Rhynchospora</taxon>
    </lineage>
</organism>
<keyword evidence="2 3" id="KW-0732">Signal</keyword>
<protein>
    <submittedName>
        <fullName evidence="5">Wall-associated receptor kinase 2</fullName>
    </submittedName>
</protein>
<keyword evidence="5" id="KW-0808">Transferase</keyword>
<keyword evidence="5" id="KW-0675">Receptor</keyword>
<evidence type="ECO:0000313" key="7">
    <source>
        <dbReference type="Proteomes" id="UP001140206"/>
    </source>
</evidence>
<keyword evidence="5" id="KW-0418">Kinase</keyword>
<feature type="signal peptide" evidence="3">
    <location>
        <begin position="1"/>
        <end position="18"/>
    </location>
</feature>
<feature type="chain" id="PRO_5044716188" evidence="3">
    <location>
        <begin position="19"/>
        <end position="215"/>
    </location>
</feature>
<keyword evidence="7" id="KW-1185">Reference proteome</keyword>
<dbReference type="Proteomes" id="UP001140206">
    <property type="component" value="Chromosome 4"/>
</dbReference>
<sequence length="215" mass="23659">MILIIQLLLLISPSKTKAAEFDVGALPGCPDSCGGVTIPHPFGIGPNCSLSEVFELICKATINGTFAPHWGDFMLLDISLTLGQARMTNPISSQCYNRTTKKENYNDWKFDSGAFWFNHEKNKFFVIGCDTLAYVNFTNDENSYLGGCVSGCNSLETLTDGSCSGIGCCETSIPKGPYYLDFWFDDNFNSSMVSNFSPCSHAMLREEAGFMFNTD</sequence>
<evidence type="ECO:0000313" key="6">
    <source>
        <dbReference type="EMBL" id="KAJ4815621.1"/>
    </source>
</evidence>